<dbReference type="RefSeq" id="XP_007926605.1">
    <property type="nucleotide sequence ID" value="XM_007928414.1"/>
</dbReference>
<dbReference type="HOGENOM" id="CLU_2596686_0_0_1"/>
<evidence type="ECO:0000313" key="1">
    <source>
        <dbReference type="EMBL" id="EME83352.1"/>
    </source>
</evidence>
<dbReference type="VEuPathDB" id="FungiDB:MYCFIDRAFT_211312"/>
<feature type="non-terminal residue" evidence="1">
    <location>
        <position position="1"/>
    </location>
</feature>
<sequence>IQYHPFGYKQHRVHPLLVHSSIIFIGKHFGSYRGLWLVVVVTQLDCPTHLRPSHQQGNLIAPNAEDWLVPDAVIELIKIL</sequence>
<accession>M3B1R2</accession>
<dbReference type="GeneID" id="19337372"/>
<organism evidence="1 2">
    <name type="scientific">Pseudocercospora fijiensis (strain CIRAD86)</name>
    <name type="common">Black leaf streak disease fungus</name>
    <name type="synonym">Mycosphaerella fijiensis</name>
    <dbReference type="NCBI Taxonomy" id="383855"/>
    <lineage>
        <taxon>Eukaryota</taxon>
        <taxon>Fungi</taxon>
        <taxon>Dikarya</taxon>
        <taxon>Ascomycota</taxon>
        <taxon>Pezizomycotina</taxon>
        <taxon>Dothideomycetes</taxon>
        <taxon>Dothideomycetidae</taxon>
        <taxon>Mycosphaerellales</taxon>
        <taxon>Mycosphaerellaceae</taxon>
        <taxon>Pseudocercospora</taxon>
    </lineage>
</organism>
<dbReference type="Proteomes" id="UP000016932">
    <property type="component" value="Unassembled WGS sequence"/>
</dbReference>
<evidence type="ECO:0000313" key="2">
    <source>
        <dbReference type="Proteomes" id="UP000016932"/>
    </source>
</evidence>
<reference evidence="1 2" key="1">
    <citation type="journal article" date="2012" name="PLoS Pathog.">
        <title>Diverse lifestyles and strategies of plant pathogenesis encoded in the genomes of eighteen Dothideomycetes fungi.</title>
        <authorList>
            <person name="Ohm R.A."/>
            <person name="Feau N."/>
            <person name="Henrissat B."/>
            <person name="Schoch C.L."/>
            <person name="Horwitz B.A."/>
            <person name="Barry K.W."/>
            <person name="Condon B.J."/>
            <person name="Copeland A.C."/>
            <person name="Dhillon B."/>
            <person name="Glaser F."/>
            <person name="Hesse C.N."/>
            <person name="Kosti I."/>
            <person name="LaButti K."/>
            <person name="Lindquist E.A."/>
            <person name="Lucas S."/>
            <person name="Salamov A.A."/>
            <person name="Bradshaw R.E."/>
            <person name="Ciuffetti L."/>
            <person name="Hamelin R.C."/>
            <person name="Kema G.H.J."/>
            <person name="Lawrence C."/>
            <person name="Scott J.A."/>
            <person name="Spatafora J.W."/>
            <person name="Turgeon B.G."/>
            <person name="de Wit P.J.G.M."/>
            <person name="Zhong S."/>
            <person name="Goodwin S.B."/>
            <person name="Grigoriev I.V."/>
        </authorList>
    </citation>
    <scope>NUCLEOTIDE SEQUENCE [LARGE SCALE GENOMIC DNA]</scope>
    <source>
        <strain evidence="1 2">CIRAD86</strain>
    </source>
</reference>
<dbReference type="KEGG" id="pfj:MYCFIDRAFT_211312"/>
<protein>
    <submittedName>
        <fullName evidence="1">Uncharacterized protein</fullName>
    </submittedName>
</protein>
<gene>
    <name evidence="1" type="ORF">MYCFIDRAFT_211312</name>
</gene>
<proteinExistence type="predicted"/>
<name>M3B1R2_PSEFD</name>
<dbReference type="EMBL" id="KB446558">
    <property type="protein sequence ID" value="EME83352.1"/>
    <property type="molecule type" value="Genomic_DNA"/>
</dbReference>
<dbReference type="AlphaFoldDB" id="M3B1R2"/>
<keyword evidence="2" id="KW-1185">Reference proteome</keyword>